<evidence type="ECO:0000256" key="7">
    <source>
        <dbReference type="ARBA" id="ARBA00022840"/>
    </source>
</evidence>
<feature type="transmembrane region" description="Helical" evidence="9">
    <location>
        <begin position="132"/>
        <end position="150"/>
    </location>
</feature>
<dbReference type="GO" id="GO:0046983">
    <property type="term" value="F:protein dimerization activity"/>
    <property type="evidence" value="ECO:0007669"/>
    <property type="project" value="InterPro"/>
</dbReference>
<feature type="transmembrane region" description="Helical" evidence="9">
    <location>
        <begin position="105"/>
        <end position="126"/>
    </location>
</feature>
<gene>
    <name evidence="11" type="ORF">E1267_24405</name>
</gene>
<comment type="catalytic activity">
    <reaction evidence="1">
        <text>ATP + protein L-histidine = ADP + protein N-phospho-L-histidine.</text>
        <dbReference type="EC" id="2.7.13.3"/>
    </reaction>
</comment>
<dbReference type="PANTHER" id="PTHR24421">
    <property type="entry name" value="NITRATE/NITRITE SENSOR PROTEIN NARX-RELATED"/>
    <property type="match status" value="1"/>
</dbReference>
<dbReference type="InterPro" id="IPR050482">
    <property type="entry name" value="Sensor_HK_TwoCompSys"/>
</dbReference>
<dbReference type="CDD" id="cd16917">
    <property type="entry name" value="HATPase_UhpB-NarQ-NarX-like"/>
    <property type="match status" value="1"/>
</dbReference>
<dbReference type="PANTHER" id="PTHR24421:SF10">
    <property type="entry name" value="NITRATE_NITRITE SENSOR PROTEIN NARQ"/>
    <property type="match status" value="1"/>
</dbReference>
<feature type="transmembrane region" description="Helical" evidence="9">
    <location>
        <begin position="75"/>
        <end position="98"/>
    </location>
</feature>
<protein>
    <recommendedName>
        <fullName evidence="2">histidine kinase</fullName>
        <ecNumber evidence="2">2.7.13.3</ecNumber>
    </recommendedName>
</protein>
<feature type="domain" description="Histidine kinase/HSP90-like ATPase" evidence="10">
    <location>
        <begin position="286"/>
        <end position="377"/>
    </location>
</feature>
<dbReference type="Pfam" id="PF07730">
    <property type="entry name" value="HisKA_3"/>
    <property type="match status" value="1"/>
</dbReference>
<evidence type="ECO:0000256" key="6">
    <source>
        <dbReference type="ARBA" id="ARBA00022777"/>
    </source>
</evidence>
<dbReference type="Gene3D" id="1.20.5.1930">
    <property type="match status" value="1"/>
</dbReference>
<dbReference type="InterPro" id="IPR036890">
    <property type="entry name" value="HATPase_C_sf"/>
</dbReference>
<keyword evidence="6 11" id="KW-0418">Kinase</keyword>
<name>A0A4R4N9H0_9ACTN</name>
<dbReference type="Pfam" id="PF02518">
    <property type="entry name" value="HATPase_c"/>
    <property type="match status" value="1"/>
</dbReference>
<evidence type="ECO:0000256" key="3">
    <source>
        <dbReference type="ARBA" id="ARBA00022553"/>
    </source>
</evidence>
<keyword evidence="12" id="KW-1185">Reference proteome</keyword>
<sequence length="379" mass="39551">MTRWTTDTAADAAACVALAAGLVAGSLAVARTGEERALDPLGCALLLAAALPPAWRRTRPIPVALVSATACVTYYALLYPGIFAAAPVLLAVYTVVALGRLPEGVVVAVAFDAALYLAVAVPHGAYAVFDGVWWTAGFLAAVVVIGHMVATHRAYLREVELRAAEAERTREEAALRRAGEERLWIAQELHDTLTHTISVINVQTGAASHLLAKGDPAPAGDALAAIRASSQEAMRELRATLGVLRRVDDGGDPGLARLPELVERARRAGLPVTYEVLGEPRPPAEGADLAAYRIVQEALTNVLKHAGTPVTTVTAEYHGDTVTLRVTDDGEPVDDRPGHGMGLIGMRERAVAAGGSLSAGRGPDGGFRVEAELPLAGTA</sequence>
<evidence type="ECO:0000259" key="10">
    <source>
        <dbReference type="SMART" id="SM00387"/>
    </source>
</evidence>
<keyword evidence="7" id="KW-0067">ATP-binding</keyword>
<proteinExistence type="predicted"/>
<keyword evidence="3" id="KW-0597">Phosphoprotein</keyword>
<accession>A0A4R4N9H0</accession>
<evidence type="ECO:0000256" key="9">
    <source>
        <dbReference type="SAM" id="Phobius"/>
    </source>
</evidence>
<evidence type="ECO:0000313" key="11">
    <source>
        <dbReference type="EMBL" id="TDC03983.1"/>
    </source>
</evidence>
<dbReference type="OrthoDB" id="227596at2"/>
<feature type="transmembrane region" description="Helical" evidence="9">
    <location>
        <begin position="12"/>
        <end position="30"/>
    </location>
</feature>
<dbReference type="SMART" id="SM00387">
    <property type="entry name" value="HATPase_c"/>
    <property type="match status" value="1"/>
</dbReference>
<evidence type="ECO:0000313" key="12">
    <source>
        <dbReference type="Proteomes" id="UP000295157"/>
    </source>
</evidence>
<keyword evidence="9" id="KW-0812">Transmembrane</keyword>
<reference evidence="11 12" key="1">
    <citation type="submission" date="2019-02" db="EMBL/GenBank/DDBJ databases">
        <title>Draft genome sequences of novel Actinobacteria.</title>
        <authorList>
            <person name="Sahin N."/>
            <person name="Ay H."/>
            <person name="Saygin H."/>
        </authorList>
    </citation>
    <scope>NUCLEOTIDE SEQUENCE [LARGE SCALE GENOMIC DNA]</scope>
    <source>
        <strain evidence="11 12">KC201</strain>
    </source>
</reference>
<keyword evidence="8" id="KW-0902">Two-component regulatory system</keyword>
<dbReference type="GO" id="GO:0005524">
    <property type="term" value="F:ATP binding"/>
    <property type="evidence" value="ECO:0007669"/>
    <property type="project" value="UniProtKB-KW"/>
</dbReference>
<keyword evidence="9" id="KW-1133">Transmembrane helix</keyword>
<keyword evidence="5" id="KW-0547">Nucleotide-binding</keyword>
<dbReference type="Proteomes" id="UP000295157">
    <property type="component" value="Unassembled WGS sequence"/>
</dbReference>
<evidence type="ECO:0000256" key="4">
    <source>
        <dbReference type="ARBA" id="ARBA00022679"/>
    </source>
</evidence>
<dbReference type="GO" id="GO:0016020">
    <property type="term" value="C:membrane"/>
    <property type="evidence" value="ECO:0007669"/>
    <property type="project" value="InterPro"/>
</dbReference>
<comment type="caution">
    <text evidence="11">The sequence shown here is derived from an EMBL/GenBank/DDBJ whole genome shotgun (WGS) entry which is preliminary data.</text>
</comment>
<evidence type="ECO:0000256" key="1">
    <source>
        <dbReference type="ARBA" id="ARBA00000085"/>
    </source>
</evidence>
<dbReference type="EMBL" id="SMJZ01000099">
    <property type="protein sequence ID" value="TDC03983.1"/>
    <property type="molecule type" value="Genomic_DNA"/>
</dbReference>
<organism evidence="11 12">
    <name type="scientific">Nonomuraea longispora</name>
    <dbReference type="NCBI Taxonomy" id="1848320"/>
    <lineage>
        <taxon>Bacteria</taxon>
        <taxon>Bacillati</taxon>
        <taxon>Actinomycetota</taxon>
        <taxon>Actinomycetes</taxon>
        <taxon>Streptosporangiales</taxon>
        <taxon>Streptosporangiaceae</taxon>
        <taxon>Nonomuraea</taxon>
    </lineage>
</organism>
<dbReference type="InterPro" id="IPR011712">
    <property type="entry name" value="Sig_transdc_His_kin_sub3_dim/P"/>
</dbReference>
<dbReference type="EC" id="2.7.13.3" evidence="2"/>
<dbReference type="AlphaFoldDB" id="A0A4R4N9H0"/>
<keyword evidence="9" id="KW-0472">Membrane</keyword>
<dbReference type="Gene3D" id="3.30.565.10">
    <property type="entry name" value="Histidine kinase-like ATPase, C-terminal domain"/>
    <property type="match status" value="1"/>
</dbReference>
<dbReference type="RefSeq" id="WP_132335296.1">
    <property type="nucleotide sequence ID" value="NZ_SMJZ01000099.1"/>
</dbReference>
<evidence type="ECO:0000256" key="2">
    <source>
        <dbReference type="ARBA" id="ARBA00012438"/>
    </source>
</evidence>
<dbReference type="InterPro" id="IPR003594">
    <property type="entry name" value="HATPase_dom"/>
</dbReference>
<keyword evidence="4" id="KW-0808">Transferase</keyword>
<evidence type="ECO:0000256" key="5">
    <source>
        <dbReference type="ARBA" id="ARBA00022741"/>
    </source>
</evidence>
<evidence type="ECO:0000256" key="8">
    <source>
        <dbReference type="ARBA" id="ARBA00023012"/>
    </source>
</evidence>
<dbReference type="SUPFAM" id="SSF55874">
    <property type="entry name" value="ATPase domain of HSP90 chaperone/DNA topoisomerase II/histidine kinase"/>
    <property type="match status" value="1"/>
</dbReference>
<dbReference type="GO" id="GO:0000155">
    <property type="term" value="F:phosphorelay sensor kinase activity"/>
    <property type="evidence" value="ECO:0007669"/>
    <property type="project" value="InterPro"/>
</dbReference>